<dbReference type="SUPFAM" id="SSF51735">
    <property type="entry name" value="NAD(P)-binding Rossmann-fold domains"/>
    <property type="match status" value="1"/>
</dbReference>
<evidence type="ECO:0000313" key="3">
    <source>
        <dbReference type="EMBL" id="KKK79555.1"/>
    </source>
</evidence>
<organism evidence="3">
    <name type="scientific">marine sediment metagenome</name>
    <dbReference type="NCBI Taxonomy" id="412755"/>
    <lineage>
        <taxon>unclassified sequences</taxon>
        <taxon>metagenomes</taxon>
        <taxon>ecological metagenomes</taxon>
    </lineage>
</organism>
<evidence type="ECO:0000259" key="2">
    <source>
        <dbReference type="Pfam" id="PF01408"/>
    </source>
</evidence>
<dbReference type="InterPro" id="IPR050463">
    <property type="entry name" value="Gfo/Idh/MocA_oxidrdct_glycsds"/>
</dbReference>
<feature type="non-terminal residue" evidence="3">
    <location>
        <position position="118"/>
    </location>
</feature>
<dbReference type="Gene3D" id="3.40.50.720">
    <property type="entry name" value="NAD(P)-binding Rossmann-like Domain"/>
    <property type="match status" value="1"/>
</dbReference>
<dbReference type="Pfam" id="PF01408">
    <property type="entry name" value="GFO_IDH_MocA"/>
    <property type="match status" value="1"/>
</dbReference>
<gene>
    <name evidence="3" type="ORF">LCGC14_2832340</name>
</gene>
<dbReference type="EMBL" id="LAZR01053973">
    <property type="protein sequence ID" value="KKK79555.1"/>
    <property type="molecule type" value="Genomic_DNA"/>
</dbReference>
<dbReference type="InterPro" id="IPR000683">
    <property type="entry name" value="Gfo/Idh/MocA-like_OxRdtase_N"/>
</dbReference>
<evidence type="ECO:0000256" key="1">
    <source>
        <dbReference type="ARBA" id="ARBA00023002"/>
    </source>
</evidence>
<dbReference type="GO" id="GO:0016491">
    <property type="term" value="F:oxidoreductase activity"/>
    <property type="evidence" value="ECO:0007669"/>
    <property type="project" value="UniProtKB-KW"/>
</dbReference>
<dbReference type="PANTHER" id="PTHR43818">
    <property type="entry name" value="BCDNA.GH03377"/>
    <property type="match status" value="1"/>
</dbReference>
<dbReference type="AlphaFoldDB" id="A0A0F8Z0G0"/>
<name>A0A0F8Z0G0_9ZZZZ</name>
<dbReference type="GO" id="GO:0000166">
    <property type="term" value="F:nucleotide binding"/>
    <property type="evidence" value="ECO:0007669"/>
    <property type="project" value="InterPro"/>
</dbReference>
<accession>A0A0F8Z0G0</accession>
<protein>
    <recommendedName>
        <fullName evidence="2">Gfo/Idh/MocA-like oxidoreductase N-terminal domain-containing protein</fullName>
    </recommendedName>
</protein>
<feature type="domain" description="Gfo/Idh/MocA-like oxidoreductase N-terminal" evidence="2">
    <location>
        <begin position="8"/>
        <end position="117"/>
    </location>
</feature>
<sequence length="118" mass="13187">MSSERTGVGIIGTGRRGFELGTCIIDLYGTTQLEIRALCNRTRVRMEEAKASFLSRYRNRHGVSPSMTLYEKYDDLIGDPDVDLVLVVTPTYVHEEPAVKAVRAGKKVFLDKPIAQNL</sequence>
<reference evidence="3" key="1">
    <citation type="journal article" date="2015" name="Nature">
        <title>Complex archaea that bridge the gap between prokaryotes and eukaryotes.</title>
        <authorList>
            <person name="Spang A."/>
            <person name="Saw J.H."/>
            <person name="Jorgensen S.L."/>
            <person name="Zaremba-Niedzwiedzka K."/>
            <person name="Martijn J."/>
            <person name="Lind A.E."/>
            <person name="van Eijk R."/>
            <person name="Schleper C."/>
            <person name="Guy L."/>
            <person name="Ettema T.J."/>
        </authorList>
    </citation>
    <scope>NUCLEOTIDE SEQUENCE</scope>
</reference>
<dbReference type="PANTHER" id="PTHR43818:SF11">
    <property type="entry name" value="BCDNA.GH03377"/>
    <property type="match status" value="1"/>
</dbReference>
<dbReference type="InterPro" id="IPR036291">
    <property type="entry name" value="NAD(P)-bd_dom_sf"/>
</dbReference>
<comment type="caution">
    <text evidence="3">The sequence shown here is derived from an EMBL/GenBank/DDBJ whole genome shotgun (WGS) entry which is preliminary data.</text>
</comment>
<proteinExistence type="predicted"/>
<keyword evidence="1" id="KW-0560">Oxidoreductase</keyword>